<organism evidence="2">
    <name type="scientific">Acromyrmex echinatior</name>
    <name type="common">Panamanian leafcutter ant</name>
    <name type="synonym">Acromyrmex octospinosus echinatior</name>
    <dbReference type="NCBI Taxonomy" id="103372"/>
    <lineage>
        <taxon>Eukaryota</taxon>
        <taxon>Metazoa</taxon>
        <taxon>Ecdysozoa</taxon>
        <taxon>Arthropoda</taxon>
        <taxon>Hexapoda</taxon>
        <taxon>Insecta</taxon>
        <taxon>Pterygota</taxon>
        <taxon>Neoptera</taxon>
        <taxon>Endopterygota</taxon>
        <taxon>Hymenoptera</taxon>
        <taxon>Apocrita</taxon>
        <taxon>Aculeata</taxon>
        <taxon>Formicoidea</taxon>
        <taxon>Formicidae</taxon>
        <taxon>Myrmicinae</taxon>
        <taxon>Acromyrmex</taxon>
    </lineage>
</organism>
<gene>
    <name evidence="1" type="ORF">G5I_12129</name>
</gene>
<dbReference type="InParanoid" id="F4X1D2"/>
<dbReference type="Proteomes" id="UP000007755">
    <property type="component" value="Unassembled WGS sequence"/>
</dbReference>
<protein>
    <submittedName>
        <fullName evidence="1">Uncharacterized protein</fullName>
    </submittedName>
</protein>
<dbReference type="AlphaFoldDB" id="F4X1D2"/>
<dbReference type="EMBL" id="GL888529">
    <property type="protein sequence ID" value="EGI59727.1"/>
    <property type="molecule type" value="Genomic_DNA"/>
</dbReference>
<sequence>MRVYAYAYVNVYAYVCHEGFGTSSSLSGRRISVIDGTAASLGGGRDPTTSRGDIRGWSYASRDAYGAKSGRIRQKIQEYFSALLLFVGPKTSVPSGTLIRSLSFRASSRYVFPPKDKVLDPTDCRKRLVSGNKARRIKTEGMIKSVKRLRKNQSVLGVRNRILSSVASQRVASRRENGEEEKDQAVAATVARGCEGGRRTCLHLFQRAWQWVVTSRVGRHGNLLGLPKRGSIVLPVKTARDSDPTGSPMHMDSQLRRVVAKWRKRGREDSSSLERKSSIHASLKSSSSNIRMFDRSIATCISIKHFSMKYMRRGSAPCCRGGECLEPVQRRLVTLATREGVVFGVETREDGSAKTTLLFSRVHVPEKQKGHAVRATVHDKASVVLAGCKTIKLFTVKRELTSGQLLASGKSGGEVGKPRQFEAIGRNVT</sequence>
<accession>F4X1D2</accession>
<name>F4X1D2_ACREC</name>
<evidence type="ECO:0000313" key="1">
    <source>
        <dbReference type="EMBL" id="EGI59727.1"/>
    </source>
</evidence>
<proteinExistence type="predicted"/>
<evidence type="ECO:0000313" key="2">
    <source>
        <dbReference type="Proteomes" id="UP000007755"/>
    </source>
</evidence>
<keyword evidence="2" id="KW-1185">Reference proteome</keyword>
<reference evidence="1" key="1">
    <citation type="submission" date="2011-02" db="EMBL/GenBank/DDBJ databases">
        <title>The genome of the leaf-cutting ant Acromyrmex echinatior suggests key adaptations to social evolution and fungus farming.</title>
        <authorList>
            <person name="Nygaard S."/>
            <person name="Zhang G."/>
        </authorList>
    </citation>
    <scope>NUCLEOTIDE SEQUENCE</scope>
</reference>